<evidence type="ECO:0000313" key="2">
    <source>
        <dbReference type="EMBL" id="KAK4478300.1"/>
    </source>
</evidence>
<feature type="compositionally biased region" description="Acidic residues" evidence="1">
    <location>
        <begin position="15"/>
        <end position="24"/>
    </location>
</feature>
<dbReference type="InterPro" id="IPR036396">
    <property type="entry name" value="Cyt_P450_sf"/>
</dbReference>
<reference evidence="2 3" key="1">
    <citation type="journal article" date="2023" name="bioRxiv">
        <title>Genome report: Whole genome sequence and annotation of Penstemon davidsonii.</title>
        <authorList>
            <person name="Ostevik K.L."/>
            <person name="Alabady M."/>
            <person name="Zhang M."/>
            <person name="Rausher M.D."/>
        </authorList>
    </citation>
    <scope>NUCLEOTIDE SEQUENCE [LARGE SCALE GENOMIC DNA]</scope>
    <source>
        <strain evidence="2">DNT005</strain>
        <tissue evidence="2">Whole leaf</tissue>
    </source>
</reference>
<protein>
    <submittedName>
        <fullName evidence="2">Uncharacterized protein</fullName>
    </submittedName>
</protein>
<organism evidence="2 3">
    <name type="scientific">Penstemon davidsonii</name>
    <dbReference type="NCBI Taxonomy" id="160366"/>
    <lineage>
        <taxon>Eukaryota</taxon>
        <taxon>Viridiplantae</taxon>
        <taxon>Streptophyta</taxon>
        <taxon>Embryophyta</taxon>
        <taxon>Tracheophyta</taxon>
        <taxon>Spermatophyta</taxon>
        <taxon>Magnoliopsida</taxon>
        <taxon>eudicotyledons</taxon>
        <taxon>Gunneridae</taxon>
        <taxon>Pentapetalae</taxon>
        <taxon>asterids</taxon>
        <taxon>lamiids</taxon>
        <taxon>Lamiales</taxon>
        <taxon>Plantaginaceae</taxon>
        <taxon>Cheloneae</taxon>
        <taxon>Penstemon</taxon>
    </lineage>
</organism>
<proteinExistence type="predicted"/>
<accession>A0ABR0CNK3</accession>
<evidence type="ECO:0000313" key="3">
    <source>
        <dbReference type="Proteomes" id="UP001291926"/>
    </source>
</evidence>
<dbReference type="EMBL" id="JAYDYQ010002688">
    <property type="protein sequence ID" value="KAK4478300.1"/>
    <property type="molecule type" value="Genomic_DNA"/>
</dbReference>
<dbReference type="SUPFAM" id="SSF48264">
    <property type="entry name" value="Cytochrome P450"/>
    <property type="match status" value="1"/>
</dbReference>
<comment type="caution">
    <text evidence="2">The sequence shown here is derived from an EMBL/GenBank/DDBJ whole genome shotgun (WGS) entry which is preliminary data.</text>
</comment>
<keyword evidence="3" id="KW-1185">Reference proteome</keyword>
<evidence type="ECO:0000256" key="1">
    <source>
        <dbReference type="SAM" id="MobiDB-lite"/>
    </source>
</evidence>
<feature type="region of interest" description="Disordered" evidence="1">
    <location>
        <begin position="1"/>
        <end position="24"/>
    </location>
</feature>
<sequence>MFCGGETNRGNECDSSSEPEAEADDEEDILENIYGVEHKIVVHDISINSGRTRFPFGAGRRKSLGGVIATRVLGLTFGTMIQAFEWDRFRDDLMDMTEGTCFSIPEVKALDNNEVFFRPFPIHRDALQARPKSWVVPQAADNLGHSPELCVLTAWMVGDRPGPGEGLLHPPPSGLKMALI</sequence>
<dbReference type="Proteomes" id="UP001291926">
    <property type="component" value="Unassembled WGS sequence"/>
</dbReference>
<name>A0ABR0CNK3_9LAMI</name>
<gene>
    <name evidence="2" type="ORF">RD792_017589</name>
</gene>